<dbReference type="InterPro" id="IPR029052">
    <property type="entry name" value="Metallo-depent_PP-like"/>
</dbReference>
<dbReference type="SUPFAM" id="SSF56300">
    <property type="entry name" value="Metallo-dependent phosphatases"/>
    <property type="match status" value="1"/>
</dbReference>
<dbReference type="Proteomes" id="UP001595722">
    <property type="component" value="Unassembled WGS sequence"/>
</dbReference>
<evidence type="ECO:0000313" key="7">
    <source>
        <dbReference type="EMBL" id="MFC3678794.1"/>
    </source>
</evidence>
<gene>
    <name evidence="5" type="primary">apaH</name>
    <name evidence="7" type="ORF">ACFOMG_01550</name>
</gene>
<dbReference type="EC" id="3.6.1.41" evidence="5"/>
<evidence type="ECO:0000256" key="5">
    <source>
        <dbReference type="HAMAP-Rule" id="MF_00199"/>
    </source>
</evidence>
<comment type="function">
    <text evidence="1 5">Hydrolyzes diadenosine 5',5'''-P1,P4-tetraphosphate to yield ADP.</text>
</comment>
<dbReference type="PANTHER" id="PTHR40942:SF4">
    <property type="entry name" value="CYTOCHROME C5"/>
    <property type="match status" value="1"/>
</dbReference>
<sequence>MAIYAIGDIQGCFEPLQRLLDKVRFDPTRDHLWIAGDLVNRGPQSLEVLRFLKGLQHRAISVLGNHDLHLLAVHYAGQKSKRNDTLSEILSAPDRDELLDWLRHQPLLHLDEARNWCMSHAGIPPLWGVRKARRLAQEVEAEIQGEEPQRFFSQMYGNRPQRWDKTLRGIDRQRMIVNYLTRMRFIDPTGALDLVSKEGLDTAPCGYQPWFSHPQRKAADCRLLFGHWAALEGKVDTPNVYALDTGCVWGGKLTALRLDDEKFFRVPAQPKKKS</sequence>
<evidence type="ECO:0000256" key="3">
    <source>
        <dbReference type="ARBA" id="ARBA00022801"/>
    </source>
</evidence>
<dbReference type="HAMAP" id="MF_00199">
    <property type="entry name" value="ApaH"/>
    <property type="match status" value="1"/>
</dbReference>
<dbReference type="Pfam" id="PF00149">
    <property type="entry name" value="Metallophos"/>
    <property type="match status" value="1"/>
</dbReference>
<feature type="domain" description="Calcineurin-like phosphoesterase" evidence="6">
    <location>
        <begin position="1"/>
        <end position="159"/>
    </location>
</feature>
<proteinExistence type="inferred from homology"/>
<evidence type="ECO:0000256" key="2">
    <source>
        <dbReference type="ARBA" id="ARBA00005419"/>
    </source>
</evidence>
<dbReference type="NCBIfam" id="TIGR00668">
    <property type="entry name" value="apaH"/>
    <property type="match status" value="1"/>
</dbReference>
<dbReference type="InterPro" id="IPR004843">
    <property type="entry name" value="Calcineurin-like_PHP"/>
</dbReference>
<accession>A0ABV7VMS6</accession>
<dbReference type="InterPro" id="IPR004617">
    <property type="entry name" value="ApaH"/>
</dbReference>
<evidence type="ECO:0000256" key="4">
    <source>
        <dbReference type="ARBA" id="ARBA00049417"/>
    </source>
</evidence>
<comment type="similarity">
    <text evidence="2 5">Belongs to the Ap4A hydrolase family.</text>
</comment>
<dbReference type="EMBL" id="JBHRYB010000001">
    <property type="protein sequence ID" value="MFC3678794.1"/>
    <property type="molecule type" value="Genomic_DNA"/>
</dbReference>
<organism evidence="7 8">
    <name type="scientific">Bacterioplanoides pacificum</name>
    <dbReference type="NCBI Taxonomy" id="1171596"/>
    <lineage>
        <taxon>Bacteria</taxon>
        <taxon>Pseudomonadati</taxon>
        <taxon>Pseudomonadota</taxon>
        <taxon>Gammaproteobacteria</taxon>
        <taxon>Oceanospirillales</taxon>
        <taxon>Oceanospirillaceae</taxon>
        <taxon>Bacterioplanoides</taxon>
    </lineage>
</organism>
<evidence type="ECO:0000259" key="6">
    <source>
        <dbReference type="Pfam" id="PF00149"/>
    </source>
</evidence>
<dbReference type="CDD" id="cd07422">
    <property type="entry name" value="MPP_ApaH"/>
    <property type="match status" value="1"/>
</dbReference>
<evidence type="ECO:0000313" key="8">
    <source>
        <dbReference type="Proteomes" id="UP001595722"/>
    </source>
</evidence>
<dbReference type="Gene3D" id="3.60.21.10">
    <property type="match status" value="1"/>
</dbReference>
<dbReference type="RefSeq" id="WP_376864343.1">
    <property type="nucleotide sequence ID" value="NZ_JBHRYB010000001.1"/>
</dbReference>
<protein>
    <recommendedName>
        <fullName evidence="5">Bis(5'-nucleosyl)-tetraphosphatase, symmetrical</fullName>
        <ecNumber evidence="5">3.6.1.41</ecNumber>
    </recommendedName>
    <alternativeName>
        <fullName evidence="5">Ap4A hydrolase</fullName>
    </alternativeName>
    <alternativeName>
        <fullName evidence="5">Diadenosine 5',5'''-P1,P4-tetraphosphate pyrophosphohydrolase</fullName>
    </alternativeName>
    <alternativeName>
        <fullName evidence="5">Diadenosine tetraphosphatase</fullName>
    </alternativeName>
</protein>
<dbReference type="PIRSF" id="PIRSF000903">
    <property type="entry name" value="B5n-ttraPtase_sm"/>
    <property type="match status" value="1"/>
</dbReference>
<evidence type="ECO:0000256" key="1">
    <source>
        <dbReference type="ARBA" id="ARBA00003413"/>
    </source>
</evidence>
<keyword evidence="3 5" id="KW-0378">Hydrolase</keyword>
<keyword evidence="8" id="KW-1185">Reference proteome</keyword>
<reference evidence="8" key="1">
    <citation type="journal article" date="2019" name="Int. J. Syst. Evol. Microbiol.">
        <title>The Global Catalogue of Microorganisms (GCM) 10K type strain sequencing project: providing services to taxonomists for standard genome sequencing and annotation.</title>
        <authorList>
            <consortium name="The Broad Institute Genomics Platform"/>
            <consortium name="The Broad Institute Genome Sequencing Center for Infectious Disease"/>
            <person name="Wu L."/>
            <person name="Ma J."/>
        </authorList>
    </citation>
    <scope>NUCLEOTIDE SEQUENCE [LARGE SCALE GENOMIC DNA]</scope>
    <source>
        <strain evidence="8">KCTC 42424</strain>
    </source>
</reference>
<name>A0ABV7VMS6_9GAMM</name>
<dbReference type="NCBIfam" id="NF001204">
    <property type="entry name" value="PRK00166.1"/>
    <property type="match status" value="1"/>
</dbReference>
<comment type="catalytic activity">
    <reaction evidence="4 5">
        <text>P(1),P(4)-bis(5'-adenosyl) tetraphosphate + H2O = 2 ADP + 2 H(+)</text>
        <dbReference type="Rhea" id="RHEA:24252"/>
        <dbReference type="ChEBI" id="CHEBI:15377"/>
        <dbReference type="ChEBI" id="CHEBI:15378"/>
        <dbReference type="ChEBI" id="CHEBI:58141"/>
        <dbReference type="ChEBI" id="CHEBI:456216"/>
        <dbReference type="EC" id="3.6.1.41"/>
    </reaction>
</comment>
<dbReference type="PANTHER" id="PTHR40942">
    <property type="match status" value="1"/>
</dbReference>
<comment type="caution">
    <text evidence="7">The sequence shown here is derived from an EMBL/GenBank/DDBJ whole genome shotgun (WGS) entry which is preliminary data.</text>
</comment>
<dbReference type="GO" id="GO:0008803">
    <property type="term" value="F:bis(5'-nucleosyl)-tetraphosphatase (symmetrical) activity"/>
    <property type="evidence" value="ECO:0007669"/>
    <property type="project" value="UniProtKB-EC"/>
</dbReference>